<comment type="caution">
    <text evidence="5">The sequence shown here is derived from an EMBL/GenBank/DDBJ whole genome shotgun (WGS) entry which is preliminary data.</text>
</comment>
<dbReference type="InterPro" id="IPR036322">
    <property type="entry name" value="WD40_repeat_dom_sf"/>
</dbReference>
<evidence type="ECO:0000256" key="2">
    <source>
        <dbReference type="ARBA" id="ARBA00022574"/>
    </source>
</evidence>
<dbReference type="PROSITE" id="PS00678">
    <property type="entry name" value="WD_REPEATS_1"/>
    <property type="match status" value="1"/>
</dbReference>
<dbReference type="Gene3D" id="2.130.10.10">
    <property type="entry name" value="YVTN repeat-like/Quinoprotein amine dehydrogenase"/>
    <property type="match status" value="2"/>
</dbReference>
<dbReference type="SMART" id="SM00320">
    <property type="entry name" value="WD40"/>
    <property type="match status" value="2"/>
</dbReference>
<dbReference type="Proteomes" id="UP001381693">
    <property type="component" value="Unassembled WGS sequence"/>
</dbReference>
<keyword evidence="2 4" id="KW-0853">WD repeat</keyword>
<dbReference type="InterPro" id="IPR039328">
    <property type="entry name" value="WDR89"/>
</dbReference>
<evidence type="ECO:0000256" key="4">
    <source>
        <dbReference type="PROSITE-ProRule" id="PRU00221"/>
    </source>
</evidence>
<organism evidence="5 6">
    <name type="scientific">Halocaridina rubra</name>
    <name type="common">Hawaiian red shrimp</name>
    <dbReference type="NCBI Taxonomy" id="373956"/>
    <lineage>
        <taxon>Eukaryota</taxon>
        <taxon>Metazoa</taxon>
        <taxon>Ecdysozoa</taxon>
        <taxon>Arthropoda</taxon>
        <taxon>Crustacea</taxon>
        <taxon>Multicrustacea</taxon>
        <taxon>Malacostraca</taxon>
        <taxon>Eumalacostraca</taxon>
        <taxon>Eucarida</taxon>
        <taxon>Decapoda</taxon>
        <taxon>Pleocyemata</taxon>
        <taxon>Caridea</taxon>
        <taxon>Atyoidea</taxon>
        <taxon>Atyidae</taxon>
        <taxon>Halocaridina</taxon>
    </lineage>
</organism>
<dbReference type="PROSITE" id="PS50082">
    <property type="entry name" value="WD_REPEATS_2"/>
    <property type="match status" value="2"/>
</dbReference>
<name>A0AAN8W9I5_HALRR</name>
<dbReference type="PROSITE" id="PS50294">
    <property type="entry name" value="WD_REPEATS_REGION"/>
    <property type="match status" value="2"/>
</dbReference>
<keyword evidence="3" id="KW-0677">Repeat</keyword>
<evidence type="ECO:0000313" key="5">
    <source>
        <dbReference type="EMBL" id="KAK7013340.1"/>
    </source>
</evidence>
<dbReference type="PANTHER" id="PTHR22889">
    <property type="entry name" value="WD REPEAT-CONTAINING PROTEIN 89"/>
    <property type="match status" value="1"/>
</dbReference>
<protein>
    <recommendedName>
        <fullName evidence="1">WD repeat-containing protein 89</fullName>
    </recommendedName>
</protein>
<evidence type="ECO:0000256" key="1">
    <source>
        <dbReference type="ARBA" id="ARBA00021125"/>
    </source>
</evidence>
<sequence length="417" mass="47528">KFVFSIDEFQHVLKLFCHDISILRLDLRVAMEFESQVDEDTCSLDKIPEYFSTKYKSVTSAKVAEEGTYCIHLANDAKWDNLSVSLSDNSVILLKRETLQNVTTFKPHQQPITGIRFSPIDSNLLWTSSLDGTVKLWDIRSEKCEKLFETISEDNSQSDGACAKPLTSFDVSINERILCAGTELVKSYSFLLFWDIRCTKPLGGYTESHDDDITQVKFHPTQADTLATASTDGLINVFDISQNNEDNALTYCMNNHVTIDKLTWLRTNGKYERLSSITDVYSLQYWDIKDASPLHSFTRERIASAMKRKLPEEIYLVSVDMLYEGDDPIILVGSGLDNTNCLRTLKLNLSKGKLQPEGHFSCKQKQCMSRSSLYEARQDSYITAGECGIVRVWKPEGNSMMTKEPVTKHNKYRKKPY</sequence>
<dbReference type="PANTHER" id="PTHR22889:SF0">
    <property type="entry name" value="WD REPEAT-CONTAINING PROTEIN 89"/>
    <property type="match status" value="1"/>
</dbReference>
<feature type="repeat" description="WD" evidence="4">
    <location>
        <begin position="206"/>
        <end position="248"/>
    </location>
</feature>
<dbReference type="EMBL" id="JAXCGZ010023341">
    <property type="protein sequence ID" value="KAK7013340.1"/>
    <property type="molecule type" value="Genomic_DNA"/>
</dbReference>
<feature type="non-terminal residue" evidence="5">
    <location>
        <position position="1"/>
    </location>
</feature>
<gene>
    <name evidence="5" type="ORF">SK128_018343</name>
</gene>
<dbReference type="InterPro" id="IPR019775">
    <property type="entry name" value="WD40_repeat_CS"/>
</dbReference>
<dbReference type="Pfam" id="PF00400">
    <property type="entry name" value="WD40"/>
    <property type="match status" value="2"/>
</dbReference>
<accession>A0AAN8W9I5</accession>
<reference evidence="5 6" key="1">
    <citation type="submission" date="2023-11" db="EMBL/GenBank/DDBJ databases">
        <title>Halocaridina rubra genome assembly.</title>
        <authorList>
            <person name="Smith C."/>
        </authorList>
    </citation>
    <scope>NUCLEOTIDE SEQUENCE [LARGE SCALE GENOMIC DNA]</scope>
    <source>
        <strain evidence="5">EP-1</strain>
        <tissue evidence="5">Whole</tissue>
    </source>
</reference>
<evidence type="ECO:0000313" key="6">
    <source>
        <dbReference type="Proteomes" id="UP001381693"/>
    </source>
</evidence>
<keyword evidence="6" id="KW-1185">Reference proteome</keyword>
<dbReference type="AlphaFoldDB" id="A0AAN8W9I5"/>
<evidence type="ECO:0000256" key="3">
    <source>
        <dbReference type="ARBA" id="ARBA00022737"/>
    </source>
</evidence>
<feature type="repeat" description="WD" evidence="4">
    <location>
        <begin position="105"/>
        <end position="147"/>
    </location>
</feature>
<dbReference type="InterPro" id="IPR015943">
    <property type="entry name" value="WD40/YVTN_repeat-like_dom_sf"/>
</dbReference>
<proteinExistence type="predicted"/>
<dbReference type="SUPFAM" id="SSF50978">
    <property type="entry name" value="WD40 repeat-like"/>
    <property type="match status" value="1"/>
</dbReference>
<dbReference type="InterPro" id="IPR001680">
    <property type="entry name" value="WD40_rpt"/>
</dbReference>